<dbReference type="Gene3D" id="3.80.10.10">
    <property type="entry name" value="Ribonuclease Inhibitor"/>
    <property type="match status" value="1"/>
</dbReference>
<accession>A0A811RYW4</accession>
<evidence type="ECO:0000313" key="2">
    <source>
        <dbReference type="Proteomes" id="UP000604825"/>
    </source>
</evidence>
<dbReference type="InterPro" id="IPR032675">
    <property type="entry name" value="LRR_dom_sf"/>
</dbReference>
<protein>
    <recommendedName>
        <fullName evidence="3">NB-ARC domain-containing protein</fullName>
    </recommendedName>
</protein>
<keyword evidence="2" id="KW-1185">Reference proteome</keyword>
<dbReference type="AlphaFoldDB" id="A0A811RYW4"/>
<reference evidence="1" key="1">
    <citation type="submission" date="2020-10" db="EMBL/GenBank/DDBJ databases">
        <authorList>
            <person name="Han B."/>
            <person name="Lu T."/>
            <person name="Zhao Q."/>
            <person name="Huang X."/>
            <person name="Zhao Y."/>
        </authorList>
    </citation>
    <scope>NUCLEOTIDE SEQUENCE</scope>
</reference>
<evidence type="ECO:0000313" key="1">
    <source>
        <dbReference type="EMBL" id="CAD6334034.1"/>
    </source>
</evidence>
<evidence type="ECO:0008006" key="3">
    <source>
        <dbReference type="Google" id="ProtNLM"/>
    </source>
</evidence>
<gene>
    <name evidence="1" type="ORF">NCGR_LOCUS58132</name>
</gene>
<dbReference type="OrthoDB" id="694210at2759"/>
<dbReference type="SUPFAM" id="SSF52058">
    <property type="entry name" value="L domain-like"/>
    <property type="match status" value="1"/>
</dbReference>
<name>A0A811RYW4_9POAL</name>
<dbReference type="EMBL" id="CAJGYO010000017">
    <property type="protein sequence ID" value="CAD6334034.1"/>
    <property type="molecule type" value="Genomic_DNA"/>
</dbReference>
<comment type="caution">
    <text evidence="1">The sequence shown here is derived from an EMBL/GenBank/DDBJ whole genome shotgun (WGS) entry which is preliminary data.</text>
</comment>
<dbReference type="Proteomes" id="UP000604825">
    <property type="component" value="Unassembled WGS sequence"/>
</dbReference>
<organism evidence="1 2">
    <name type="scientific">Miscanthus lutarioriparius</name>
    <dbReference type="NCBI Taxonomy" id="422564"/>
    <lineage>
        <taxon>Eukaryota</taxon>
        <taxon>Viridiplantae</taxon>
        <taxon>Streptophyta</taxon>
        <taxon>Embryophyta</taxon>
        <taxon>Tracheophyta</taxon>
        <taxon>Spermatophyta</taxon>
        <taxon>Magnoliopsida</taxon>
        <taxon>Liliopsida</taxon>
        <taxon>Poales</taxon>
        <taxon>Poaceae</taxon>
        <taxon>PACMAD clade</taxon>
        <taxon>Panicoideae</taxon>
        <taxon>Andropogonodae</taxon>
        <taxon>Andropogoneae</taxon>
        <taxon>Saccharinae</taxon>
        <taxon>Miscanthus</taxon>
    </lineage>
</organism>
<sequence>MEWITVKADNIDGAAERIIDFLEHTDKAGNVIYFHGWGGWGASAVLKEVAKRLTSSSGWAETGTARGLGKIINIDFLRWQGKRSLQKQIAEELKLPNQVMALFDQLDEKDDLDGVKQSSRGVIPYVRLAIMNELSTRRFLVILYNGSGSYIDLWEVGVPVIGDLGKRVLWTSRGRFWHHLTEGHGIEKDVEELAGLSDIAISAVLSGYDENDATTLDTIRHLVYAEAAEVAKCMGVPEPDMSQKIVMECILYRALIGNDHNISWECHASNCWVCDGIIQDAADGSKSAWEIGDALQMNVNLDLLNCCVKVICKLLEQWKRMDHWVSVTSQTTMEVQVPSQATSFFWTGGGLEACMFEHSNKTSLRVLHLSHCTFSFSSPPFLRCSHLRFLLLDHCKNKDAQDDGEENNCHHHSHHSQENGGAWFQNLWVLELSYTDWYWLLSNDMLDLMSDLRELNVKGVGNQSMSHLHRCSGPRSNSRKLLKLRVVAESYKDNGHDGAGGDRIQQESPMVASFPDLSSWHILKTIVLDGCGDLEIIGSDALPLSL</sequence>
<proteinExistence type="predicted"/>